<sequence length="127" mass="13363">MTDDDAQPTVLASAMWWSEDHAVVAVVSDALAGRVLTRGSWQGVVVRSARIVEDDAVARQAAFEAFLRGVANALTSIQVPGRPGGVLGVGELRLHLALSGPELARGVLFDPDSLAVLLPFGLSLYVD</sequence>
<proteinExistence type="predicted"/>
<evidence type="ECO:0000313" key="2">
    <source>
        <dbReference type="Proteomes" id="UP000233276"/>
    </source>
</evidence>
<dbReference type="EMBL" id="CP025299">
    <property type="protein sequence ID" value="AUG30111.1"/>
    <property type="molecule type" value="Genomic_DNA"/>
</dbReference>
<dbReference type="KEGG" id="mhos:CXR34_12080"/>
<protein>
    <submittedName>
        <fullName evidence="1">Uncharacterized protein</fullName>
    </submittedName>
</protein>
<dbReference type="Proteomes" id="UP000233276">
    <property type="component" value="Chromosome"/>
</dbReference>
<organism evidence="1 2">
    <name type="scientific">Microbacterium hominis</name>
    <dbReference type="NCBI Taxonomy" id="162426"/>
    <lineage>
        <taxon>Bacteria</taxon>
        <taxon>Bacillati</taxon>
        <taxon>Actinomycetota</taxon>
        <taxon>Actinomycetes</taxon>
        <taxon>Micrococcales</taxon>
        <taxon>Microbacteriaceae</taxon>
        <taxon>Microbacterium</taxon>
    </lineage>
</organism>
<accession>A0A2K9DD98</accession>
<evidence type="ECO:0000313" key="1">
    <source>
        <dbReference type="EMBL" id="AUG30111.1"/>
    </source>
</evidence>
<gene>
    <name evidence="1" type="ORF">CXR34_12080</name>
</gene>
<reference evidence="1 2" key="1">
    <citation type="submission" date="2017-12" db="EMBL/GenBank/DDBJ databases">
        <title>Isolation and characterization of estrogens degradatiion strain Microbacterium hominis SJTG1.</title>
        <authorList>
            <person name="Xiong W."/>
            <person name="Yin C."/>
            <person name="Zheng D."/>
            <person name="Liang R."/>
        </authorList>
    </citation>
    <scope>NUCLEOTIDE SEQUENCE [LARGE SCALE GENOMIC DNA]</scope>
    <source>
        <strain evidence="1 2">SJTG1</strain>
    </source>
</reference>
<dbReference type="RefSeq" id="WP_101306519.1">
    <property type="nucleotide sequence ID" value="NZ_CP025299.1"/>
</dbReference>
<dbReference type="AlphaFoldDB" id="A0A2K9DD98"/>
<name>A0A2K9DD98_9MICO</name>